<organism evidence="1 2">
    <name type="scientific">Eumeta variegata</name>
    <name type="common">Bagworm moth</name>
    <name type="synonym">Eumeta japonica</name>
    <dbReference type="NCBI Taxonomy" id="151549"/>
    <lineage>
        <taxon>Eukaryota</taxon>
        <taxon>Metazoa</taxon>
        <taxon>Ecdysozoa</taxon>
        <taxon>Arthropoda</taxon>
        <taxon>Hexapoda</taxon>
        <taxon>Insecta</taxon>
        <taxon>Pterygota</taxon>
        <taxon>Neoptera</taxon>
        <taxon>Endopterygota</taxon>
        <taxon>Lepidoptera</taxon>
        <taxon>Glossata</taxon>
        <taxon>Ditrysia</taxon>
        <taxon>Tineoidea</taxon>
        <taxon>Psychidae</taxon>
        <taxon>Oiketicinae</taxon>
        <taxon>Eumeta</taxon>
    </lineage>
</organism>
<keyword evidence="2" id="KW-1185">Reference proteome</keyword>
<evidence type="ECO:0000313" key="1">
    <source>
        <dbReference type="EMBL" id="GBP38669.1"/>
    </source>
</evidence>
<name>A0A4C1VJA5_EUMVA</name>
<gene>
    <name evidence="1" type="ORF">EVAR_27856_1</name>
</gene>
<dbReference type="EMBL" id="BGZK01000352">
    <property type="protein sequence ID" value="GBP38669.1"/>
    <property type="molecule type" value="Genomic_DNA"/>
</dbReference>
<dbReference type="Proteomes" id="UP000299102">
    <property type="component" value="Unassembled WGS sequence"/>
</dbReference>
<proteinExistence type="predicted"/>
<evidence type="ECO:0000313" key="2">
    <source>
        <dbReference type="Proteomes" id="UP000299102"/>
    </source>
</evidence>
<dbReference type="AlphaFoldDB" id="A0A4C1VJA5"/>
<reference evidence="1 2" key="1">
    <citation type="journal article" date="2019" name="Commun. Biol.">
        <title>The bagworm genome reveals a unique fibroin gene that provides high tensile strength.</title>
        <authorList>
            <person name="Kono N."/>
            <person name="Nakamura H."/>
            <person name="Ohtoshi R."/>
            <person name="Tomita M."/>
            <person name="Numata K."/>
            <person name="Arakawa K."/>
        </authorList>
    </citation>
    <scope>NUCLEOTIDE SEQUENCE [LARGE SCALE GENOMIC DNA]</scope>
</reference>
<protein>
    <submittedName>
        <fullName evidence="1">Uncharacterized protein</fullName>
    </submittedName>
</protein>
<accession>A0A4C1VJA5</accession>
<comment type="caution">
    <text evidence="1">The sequence shown here is derived from an EMBL/GenBank/DDBJ whole genome shotgun (WGS) entry which is preliminary data.</text>
</comment>
<sequence length="121" mass="13368">MGSLTLIAHAASSGSRDPFRRRTEKFNHAYKSTINITVRHSHAHVVNQIETALGRASIRRQRSPPLPAISAYFAYASRDRPQPVDGVGSFIAKIRDRRSPFAIGRRRALIGASLMTSNGDQ</sequence>